<proteinExistence type="predicted"/>
<name>A0A540MIZ6_MALBA</name>
<sequence length="107" mass="12017">MHLRKLLPGSDGAEARKQIRCLATTIKLITAAREDKELVRLPELKTEMEGGKSARRRFDLFVSRENVDLMGKREDEEGMVLAGEGGCLPQSLPLILHHCLLRLRLLG</sequence>
<accession>A0A540MIZ6</accession>
<gene>
    <name evidence="1" type="ORF">C1H46_015664</name>
</gene>
<dbReference type="AlphaFoldDB" id="A0A540MIZ6"/>
<reference evidence="1 2" key="1">
    <citation type="journal article" date="2019" name="G3 (Bethesda)">
        <title>Sequencing of a Wild Apple (Malus baccata) Genome Unravels the Differences Between Cultivated and Wild Apple Species Regarding Disease Resistance and Cold Tolerance.</title>
        <authorList>
            <person name="Chen X."/>
        </authorList>
    </citation>
    <scope>NUCLEOTIDE SEQUENCE [LARGE SCALE GENOMIC DNA]</scope>
    <source>
        <strain evidence="2">cv. Shandingzi</strain>
        <tissue evidence="1">Leaves</tissue>
    </source>
</reference>
<evidence type="ECO:0000313" key="2">
    <source>
        <dbReference type="Proteomes" id="UP000315295"/>
    </source>
</evidence>
<comment type="caution">
    <text evidence="1">The sequence shown here is derived from an EMBL/GenBank/DDBJ whole genome shotgun (WGS) entry which is preliminary data.</text>
</comment>
<dbReference type="EMBL" id="VIEB01000248">
    <property type="protein sequence ID" value="TQD98755.1"/>
    <property type="molecule type" value="Genomic_DNA"/>
</dbReference>
<keyword evidence="2" id="KW-1185">Reference proteome</keyword>
<evidence type="ECO:0000313" key="1">
    <source>
        <dbReference type="EMBL" id="TQD98755.1"/>
    </source>
</evidence>
<organism evidence="1 2">
    <name type="scientific">Malus baccata</name>
    <name type="common">Siberian crab apple</name>
    <name type="synonym">Pyrus baccata</name>
    <dbReference type="NCBI Taxonomy" id="106549"/>
    <lineage>
        <taxon>Eukaryota</taxon>
        <taxon>Viridiplantae</taxon>
        <taxon>Streptophyta</taxon>
        <taxon>Embryophyta</taxon>
        <taxon>Tracheophyta</taxon>
        <taxon>Spermatophyta</taxon>
        <taxon>Magnoliopsida</taxon>
        <taxon>eudicotyledons</taxon>
        <taxon>Gunneridae</taxon>
        <taxon>Pentapetalae</taxon>
        <taxon>rosids</taxon>
        <taxon>fabids</taxon>
        <taxon>Rosales</taxon>
        <taxon>Rosaceae</taxon>
        <taxon>Amygdaloideae</taxon>
        <taxon>Maleae</taxon>
        <taxon>Malus</taxon>
    </lineage>
</organism>
<dbReference type="Proteomes" id="UP000315295">
    <property type="component" value="Unassembled WGS sequence"/>
</dbReference>
<protein>
    <submittedName>
        <fullName evidence="1">Uncharacterized protein</fullName>
    </submittedName>
</protein>